<dbReference type="EMBL" id="SMKY01000072">
    <property type="protein sequence ID" value="TDD81865.1"/>
    <property type="molecule type" value="Genomic_DNA"/>
</dbReference>
<accession>A0A4R5B8T0</accession>
<name>A0A4R5B8T0_9ACTN</name>
<keyword evidence="2" id="KW-1185">Reference proteome</keyword>
<comment type="caution">
    <text evidence="1">The sequence shown here is derived from an EMBL/GenBank/DDBJ whole genome shotgun (WGS) entry which is preliminary data.</text>
</comment>
<dbReference type="AlphaFoldDB" id="A0A4R5B8T0"/>
<organism evidence="1 2">
    <name type="scientific">Actinomadura darangshiensis</name>
    <dbReference type="NCBI Taxonomy" id="705336"/>
    <lineage>
        <taxon>Bacteria</taxon>
        <taxon>Bacillati</taxon>
        <taxon>Actinomycetota</taxon>
        <taxon>Actinomycetes</taxon>
        <taxon>Streptosporangiales</taxon>
        <taxon>Thermomonosporaceae</taxon>
        <taxon>Actinomadura</taxon>
    </lineage>
</organism>
<protein>
    <submittedName>
        <fullName evidence="1">(2Fe-2S)-binding protein</fullName>
    </submittedName>
</protein>
<evidence type="ECO:0000313" key="2">
    <source>
        <dbReference type="Proteomes" id="UP000295578"/>
    </source>
</evidence>
<gene>
    <name evidence="1" type="ORF">E1293_17865</name>
</gene>
<sequence length="60" mass="6731">MNRRVNIFRRGSHPQASARLADATEGLEHVRGFDRTIRVLSTAVRRTLRPGPLKDALHGV</sequence>
<proteinExistence type="predicted"/>
<dbReference type="Proteomes" id="UP000295578">
    <property type="component" value="Unassembled WGS sequence"/>
</dbReference>
<feature type="non-terminal residue" evidence="1">
    <location>
        <position position="60"/>
    </location>
</feature>
<reference evidence="1 2" key="1">
    <citation type="submission" date="2019-03" db="EMBL/GenBank/DDBJ databases">
        <title>Draft genome sequences of novel Actinobacteria.</title>
        <authorList>
            <person name="Sahin N."/>
            <person name="Ay H."/>
            <person name="Saygin H."/>
        </authorList>
    </citation>
    <scope>NUCLEOTIDE SEQUENCE [LARGE SCALE GENOMIC DNA]</scope>
    <source>
        <strain evidence="1 2">DSM 45941</strain>
    </source>
</reference>
<evidence type="ECO:0000313" key="1">
    <source>
        <dbReference type="EMBL" id="TDD81865.1"/>
    </source>
</evidence>